<sequence length="378" mass="41837">MQKPSFWAAFKETFHAIFKDEEIILMVILAPILYGFFYPWPYSNQLALQVPAAIIDYDNTDLSRQIYRYAAADPRIAVLRLPSEQAAKEALWHGEIEGYMILPANLKHDVLHNKAGNVAIAGNGSYVLLNKSVLYGFAEAVGTVSAGIAIEQFTAQGMSAEQAYTAAQPLILNTKAYYNVSQGYASYVVPAVALLILQQTLLMGVALYVGTLFEAKKAHARASTWCARILAFCSVSWLIMGFYFGWLFTWMDFARGGNLLGTLLLMLIYAPTAIIWGALLGLWFKVRERSLQVLAFTSLPIYFISGFSWPAEGLPPLMQTLRWLIPSTPAIQASIRLDQMGASISTVTPYLLNIAALGIIGFILLLLVGRKRSTEIDK</sequence>
<dbReference type="PANTHER" id="PTHR30294">
    <property type="entry name" value="MEMBRANE COMPONENT OF ABC TRANSPORTER YHHJ-RELATED"/>
    <property type="match status" value="1"/>
</dbReference>
<accession>A0AAE9VPU3</accession>
<keyword evidence="5 6" id="KW-0472">Membrane</keyword>
<feature type="transmembrane region" description="Helical" evidence="6">
    <location>
        <begin position="225"/>
        <end position="248"/>
    </location>
</feature>
<keyword evidence="2" id="KW-1003">Cell membrane</keyword>
<evidence type="ECO:0000256" key="2">
    <source>
        <dbReference type="ARBA" id="ARBA00022475"/>
    </source>
</evidence>
<dbReference type="EMBL" id="CP114976">
    <property type="protein sequence ID" value="WBE25732.1"/>
    <property type="molecule type" value="Genomic_DNA"/>
</dbReference>
<dbReference type="RefSeq" id="WP_269818674.1">
    <property type="nucleotide sequence ID" value="NZ_CP114976.1"/>
</dbReference>
<evidence type="ECO:0000256" key="1">
    <source>
        <dbReference type="ARBA" id="ARBA00004651"/>
    </source>
</evidence>
<feature type="transmembrane region" description="Helical" evidence="6">
    <location>
        <begin position="260"/>
        <end position="284"/>
    </location>
</feature>
<feature type="transmembrane region" description="Helical" evidence="6">
    <location>
        <begin position="23"/>
        <end position="40"/>
    </location>
</feature>
<evidence type="ECO:0000256" key="3">
    <source>
        <dbReference type="ARBA" id="ARBA00022692"/>
    </source>
</evidence>
<dbReference type="Pfam" id="PF12698">
    <property type="entry name" value="ABC2_membrane_3"/>
    <property type="match status" value="1"/>
</dbReference>
<evidence type="ECO:0000256" key="4">
    <source>
        <dbReference type="ARBA" id="ARBA00022989"/>
    </source>
</evidence>
<dbReference type="Gene3D" id="3.40.1710.10">
    <property type="entry name" value="abc type-2 transporter like domain"/>
    <property type="match status" value="1"/>
</dbReference>
<feature type="domain" description="ABC-2 type transporter transmembrane" evidence="7">
    <location>
        <begin position="24"/>
        <end position="367"/>
    </location>
</feature>
<dbReference type="AlphaFoldDB" id="A0AAE9VPU3"/>
<organism evidence="8 9">
    <name type="scientific">Denitrificimonas caeni</name>
    <dbReference type="NCBI Taxonomy" id="521720"/>
    <lineage>
        <taxon>Bacteria</taxon>
        <taxon>Pseudomonadati</taxon>
        <taxon>Pseudomonadota</taxon>
        <taxon>Gammaproteobacteria</taxon>
        <taxon>Pseudomonadales</taxon>
        <taxon>Pseudomonadaceae</taxon>
        <taxon>Denitrificimonas</taxon>
    </lineage>
</organism>
<comment type="subcellular location">
    <subcellularLocation>
        <location evidence="1">Cell membrane</location>
        <topology evidence="1">Multi-pass membrane protein</topology>
    </subcellularLocation>
</comment>
<dbReference type="PANTHER" id="PTHR30294:SF46">
    <property type="entry name" value="ABC TRANSPORTER PERMEASE"/>
    <property type="match status" value="1"/>
</dbReference>
<dbReference type="GO" id="GO:0005886">
    <property type="term" value="C:plasma membrane"/>
    <property type="evidence" value="ECO:0007669"/>
    <property type="project" value="UniProtKB-SubCell"/>
</dbReference>
<proteinExistence type="predicted"/>
<evidence type="ECO:0000313" key="9">
    <source>
        <dbReference type="Proteomes" id="UP001212189"/>
    </source>
</evidence>
<dbReference type="InterPro" id="IPR013525">
    <property type="entry name" value="ABC2_TM"/>
</dbReference>
<evidence type="ECO:0000313" key="8">
    <source>
        <dbReference type="EMBL" id="WBE25732.1"/>
    </source>
</evidence>
<keyword evidence="3 6" id="KW-0812">Transmembrane</keyword>
<dbReference type="Proteomes" id="UP001212189">
    <property type="component" value="Chromosome"/>
</dbReference>
<evidence type="ECO:0000259" key="7">
    <source>
        <dbReference type="Pfam" id="PF12698"/>
    </source>
</evidence>
<dbReference type="InterPro" id="IPR051449">
    <property type="entry name" value="ABC-2_transporter_component"/>
</dbReference>
<dbReference type="GO" id="GO:0140359">
    <property type="term" value="F:ABC-type transporter activity"/>
    <property type="evidence" value="ECO:0007669"/>
    <property type="project" value="InterPro"/>
</dbReference>
<feature type="transmembrane region" description="Helical" evidence="6">
    <location>
        <begin position="291"/>
        <end position="311"/>
    </location>
</feature>
<dbReference type="KEGG" id="dce:O6P33_02505"/>
<evidence type="ECO:0000256" key="5">
    <source>
        <dbReference type="ARBA" id="ARBA00023136"/>
    </source>
</evidence>
<reference evidence="8 9" key="1">
    <citation type="submission" date="2022-12" db="EMBL/GenBank/DDBJ databases">
        <title>Coexistence and Characterization of a Novel Tigecycline Resistance gene tet(X) variant and blaNDM-1 in a Pseudomonas caeni Isolate of Chicken Origin.</title>
        <authorList>
            <person name="Lu X."/>
            <person name="Zhang L."/>
            <person name="Li R."/>
            <person name="Wang Z."/>
        </authorList>
    </citation>
    <scope>NUCLEOTIDE SEQUENCE [LARGE SCALE GENOMIC DNA]</scope>
    <source>
        <strain evidence="8 9">CE14</strain>
    </source>
</reference>
<evidence type="ECO:0000256" key="6">
    <source>
        <dbReference type="SAM" id="Phobius"/>
    </source>
</evidence>
<keyword evidence="9" id="KW-1185">Reference proteome</keyword>
<gene>
    <name evidence="8" type="ORF">O6P33_02505</name>
</gene>
<feature type="transmembrane region" description="Helical" evidence="6">
    <location>
        <begin position="187"/>
        <end position="213"/>
    </location>
</feature>
<keyword evidence="4 6" id="KW-1133">Transmembrane helix</keyword>
<feature type="transmembrane region" description="Helical" evidence="6">
    <location>
        <begin position="350"/>
        <end position="368"/>
    </location>
</feature>
<name>A0AAE9VPU3_9GAMM</name>
<protein>
    <submittedName>
        <fullName evidence="8">ABC transporter permease</fullName>
    </submittedName>
</protein>